<dbReference type="EMBL" id="JAFBXE010000014">
    <property type="protein sequence ID" value="MBM2414373.1"/>
    <property type="molecule type" value="Genomic_DNA"/>
</dbReference>
<accession>A0A9Q2P0I1</accession>
<dbReference type="Pfam" id="PF14329">
    <property type="entry name" value="DUF4386"/>
    <property type="match status" value="1"/>
</dbReference>
<evidence type="ECO:0000256" key="1">
    <source>
        <dbReference type="SAM" id="Phobius"/>
    </source>
</evidence>
<keyword evidence="5" id="KW-1185">Reference proteome</keyword>
<feature type="transmembrane region" description="Helical" evidence="1">
    <location>
        <begin position="95"/>
        <end position="119"/>
    </location>
</feature>
<reference evidence="2 5" key="1">
    <citation type="submission" date="2021-01" db="EMBL/GenBank/DDBJ databases">
        <title>Diatom-associated Roseobacters Show Island Model of Population Structure.</title>
        <authorList>
            <person name="Qu L."/>
            <person name="Feng X."/>
            <person name="Chen Y."/>
            <person name="Li L."/>
            <person name="Wang X."/>
            <person name="Hu Z."/>
            <person name="Wang H."/>
            <person name="Luo H."/>
        </authorList>
    </citation>
    <scope>NUCLEOTIDE SEQUENCE</scope>
    <source>
        <strain evidence="3 5">CC28-63</strain>
        <strain evidence="2">CC28-69</strain>
    </source>
</reference>
<proteinExistence type="predicted"/>
<protein>
    <submittedName>
        <fullName evidence="2">DUF4386 domain-containing protein</fullName>
    </submittedName>
</protein>
<feature type="transmembrane region" description="Helical" evidence="1">
    <location>
        <begin position="149"/>
        <end position="168"/>
    </location>
</feature>
<dbReference type="Proteomes" id="UP000755667">
    <property type="component" value="Unassembled WGS sequence"/>
</dbReference>
<feature type="transmembrane region" description="Helical" evidence="1">
    <location>
        <begin position="12"/>
        <end position="34"/>
    </location>
</feature>
<dbReference type="Proteomes" id="UP000809440">
    <property type="component" value="Unassembled WGS sequence"/>
</dbReference>
<dbReference type="OrthoDB" id="1160166at2"/>
<name>A0A9Q2P0I1_9RHOB</name>
<dbReference type="RefSeq" id="WP_085627715.1">
    <property type="nucleotide sequence ID" value="NZ_JAFBWU010000014.1"/>
</dbReference>
<feature type="transmembrane region" description="Helical" evidence="1">
    <location>
        <begin position="208"/>
        <end position="227"/>
    </location>
</feature>
<comment type="caution">
    <text evidence="2">The sequence shown here is derived from an EMBL/GenBank/DDBJ whole genome shotgun (WGS) entry which is preliminary data.</text>
</comment>
<sequence>MHAFSDPTSPIYARLTGMFYLGIAIAGGFAIAYVPSQIVVPDDPAQTVANILNRSALYQSGIAADVVVMIFEIMALTMLYFMFKPVSATLSLAAAITRLSMVSVMSAMLFFHAGATLLATSPDLMPSFNASQRADLAGLLLEMHRAGVWIWQVFFTVHLVLLGALIVASNKAPRLIGIGLMLGASGYLLDSVYAFAFPDAALLGALRIALLVIVTLSELSFALWLVIKGQSTATTAQHMAVSH</sequence>
<dbReference type="AlphaFoldDB" id="A0A9Q2P0I1"/>
<dbReference type="EMBL" id="JAFBXF010000014">
    <property type="protein sequence ID" value="MBM2419044.1"/>
    <property type="molecule type" value="Genomic_DNA"/>
</dbReference>
<evidence type="ECO:0000313" key="5">
    <source>
        <dbReference type="Proteomes" id="UP000809440"/>
    </source>
</evidence>
<keyword evidence="1" id="KW-0472">Membrane</keyword>
<keyword evidence="1" id="KW-0812">Transmembrane</keyword>
<feature type="transmembrane region" description="Helical" evidence="1">
    <location>
        <begin position="62"/>
        <end position="83"/>
    </location>
</feature>
<evidence type="ECO:0000313" key="3">
    <source>
        <dbReference type="EMBL" id="MBM2419044.1"/>
    </source>
</evidence>
<evidence type="ECO:0000313" key="2">
    <source>
        <dbReference type="EMBL" id="MBM2414373.1"/>
    </source>
</evidence>
<dbReference type="GeneID" id="62639452"/>
<organism evidence="2 4">
    <name type="scientific">Marivita cryptomonadis</name>
    <dbReference type="NCBI Taxonomy" id="505252"/>
    <lineage>
        <taxon>Bacteria</taxon>
        <taxon>Pseudomonadati</taxon>
        <taxon>Pseudomonadota</taxon>
        <taxon>Alphaproteobacteria</taxon>
        <taxon>Rhodobacterales</taxon>
        <taxon>Roseobacteraceae</taxon>
        <taxon>Marivita</taxon>
    </lineage>
</organism>
<feature type="transmembrane region" description="Helical" evidence="1">
    <location>
        <begin position="175"/>
        <end position="196"/>
    </location>
</feature>
<dbReference type="InterPro" id="IPR025495">
    <property type="entry name" value="DUF4386"/>
</dbReference>
<gene>
    <name evidence="2" type="ORF">JQX41_18800</name>
    <name evidence="3" type="ORF">JQX48_18820</name>
</gene>
<keyword evidence="1" id="KW-1133">Transmembrane helix</keyword>
<evidence type="ECO:0000313" key="4">
    <source>
        <dbReference type="Proteomes" id="UP000755667"/>
    </source>
</evidence>